<dbReference type="HOGENOM" id="CLU_009587_1_0_0"/>
<dbReference type="InterPro" id="IPR036097">
    <property type="entry name" value="HisK_dim/P_sf"/>
</dbReference>
<keyword evidence="11" id="KW-1185">Reference proteome</keyword>
<dbReference type="CDD" id="cd00082">
    <property type="entry name" value="HisKA"/>
    <property type="match status" value="1"/>
</dbReference>
<keyword evidence="7" id="KW-0812">Transmembrane</keyword>
<keyword evidence="7" id="KW-1133">Transmembrane helix</keyword>
<dbReference type="Proteomes" id="UP000030661">
    <property type="component" value="Unassembled WGS sequence"/>
</dbReference>
<proteinExistence type="predicted"/>
<accession>A0A081C0N2</accession>
<dbReference type="SUPFAM" id="SSF55874">
    <property type="entry name" value="ATPase domain of HSP90 chaperone/DNA topoisomerase II/histidine kinase"/>
    <property type="match status" value="1"/>
</dbReference>
<dbReference type="GO" id="GO:0000155">
    <property type="term" value="F:phosphorelay sensor kinase activity"/>
    <property type="evidence" value="ECO:0007669"/>
    <property type="project" value="InterPro"/>
</dbReference>
<dbReference type="STRING" id="1499967.U27_05110"/>
<evidence type="ECO:0000256" key="6">
    <source>
        <dbReference type="ARBA" id="ARBA00022777"/>
    </source>
</evidence>
<dbReference type="PROSITE" id="PS50885">
    <property type="entry name" value="HAMP"/>
    <property type="match status" value="1"/>
</dbReference>
<keyword evidence="4" id="KW-0597">Phosphoprotein</keyword>
<feature type="domain" description="HAMP" evidence="9">
    <location>
        <begin position="299"/>
        <end position="352"/>
    </location>
</feature>
<dbReference type="SMART" id="SM00388">
    <property type="entry name" value="HisKA"/>
    <property type="match status" value="1"/>
</dbReference>
<dbReference type="CDD" id="cd06225">
    <property type="entry name" value="HAMP"/>
    <property type="match status" value="1"/>
</dbReference>
<dbReference type="FunFam" id="3.30.565.10:FF:000010">
    <property type="entry name" value="Sensor histidine kinase RcsC"/>
    <property type="match status" value="1"/>
</dbReference>
<dbReference type="Pfam" id="PF00672">
    <property type="entry name" value="HAMP"/>
    <property type="match status" value="1"/>
</dbReference>
<dbReference type="SMART" id="SM00304">
    <property type="entry name" value="HAMP"/>
    <property type="match status" value="1"/>
</dbReference>
<dbReference type="Gene3D" id="1.10.287.130">
    <property type="match status" value="1"/>
</dbReference>
<dbReference type="InterPro" id="IPR003660">
    <property type="entry name" value="HAMP_dom"/>
</dbReference>
<dbReference type="GO" id="GO:0009927">
    <property type="term" value="F:histidine phosphotransfer kinase activity"/>
    <property type="evidence" value="ECO:0007669"/>
    <property type="project" value="TreeGrafter"/>
</dbReference>
<name>A0A081C0N2_VECG1</name>
<evidence type="ECO:0000256" key="5">
    <source>
        <dbReference type="ARBA" id="ARBA00022679"/>
    </source>
</evidence>
<dbReference type="SUPFAM" id="SSF158472">
    <property type="entry name" value="HAMP domain-like"/>
    <property type="match status" value="1"/>
</dbReference>
<dbReference type="PANTHER" id="PTHR43047">
    <property type="entry name" value="TWO-COMPONENT HISTIDINE PROTEIN KINASE"/>
    <property type="match status" value="1"/>
</dbReference>
<reference evidence="10" key="1">
    <citation type="journal article" date="2015" name="PeerJ">
        <title>First genomic representation of candidate bacterial phylum KSB3 points to enhanced environmental sensing as a trigger of wastewater bulking.</title>
        <authorList>
            <person name="Sekiguchi Y."/>
            <person name="Ohashi A."/>
            <person name="Parks D.H."/>
            <person name="Yamauchi T."/>
            <person name="Tyson G.W."/>
            <person name="Hugenholtz P."/>
        </authorList>
    </citation>
    <scope>NUCLEOTIDE SEQUENCE [LARGE SCALE GENOMIC DNA]</scope>
</reference>
<dbReference type="InterPro" id="IPR003594">
    <property type="entry name" value="HATPase_dom"/>
</dbReference>
<dbReference type="PRINTS" id="PR00344">
    <property type="entry name" value="BCTRLSENSOR"/>
</dbReference>
<keyword evidence="5" id="KW-0808">Transferase</keyword>
<dbReference type="CDD" id="cd16922">
    <property type="entry name" value="HATPase_EvgS-ArcB-TorS-like"/>
    <property type="match status" value="1"/>
</dbReference>
<dbReference type="Gene3D" id="3.30.565.10">
    <property type="entry name" value="Histidine kinase-like ATPase, C-terminal domain"/>
    <property type="match status" value="1"/>
</dbReference>
<feature type="transmembrane region" description="Helical" evidence="7">
    <location>
        <begin position="275"/>
        <end position="293"/>
    </location>
</feature>
<evidence type="ECO:0000256" key="2">
    <source>
        <dbReference type="ARBA" id="ARBA00004370"/>
    </source>
</evidence>
<dbReference type="Pfam" id="PF00512">
    <property type="entry name" value="HisKA"/>
    <property type="match status" value="1"/>
</dbReference>
<comment type="catalytic activity">
    <reaction evidence="1">
        <text>ATP + protein L-histidine = ADP + protein N-phospho-L-histidine.</text>
        <dbReference type="EC" id="2.7.13.3"/>
    </reaction>
</comment>
<evidence type="ECO:0000256" key="4">
    <source>
        <dbReference type="ARBA" id="ARBA00022553"/>
    </source>
</evidence>
<dbReference type="InterPro" id="IPR003661">
    <property type="entry name" value="HisK_dim/P_dom"/>
</dbReference>
<evidence type="ECO:0000256" key="1">
    <source>
        <dbReference type="ARBA" id="ARBA00000085"/>
    </source>
</evidence>
<dbReference type="InterPro" id="IPR005467">
    <property type="entry name" value="His_kinase_dom"/>
</dbReference>
<dbReference type="Gene3D" id="6.10.340.10">
    <property type="match status" value="1"/>
</dbReference>
<dbReference type="PROSITE" id="PS50109">
    <property type="entry name" value="HIS_KIN"/>
    <property type="match status" value="1"/>
</dbReference>
<evidence type="ECO:0000256" key="3">
    <source>
        <dbReference type="ARBA" id="ARBA00012438"/>
    </source>
</evidence>
<protein>
    <recommendedName>
        <fullName evidence="3">histidine kinase</fullName>
        <ecNumber evidence="3">2.7.13.3</ecNumber>
    </recommendedName>
</protein>
<dbReference type="InterPro" id="IPR036890">
    <property type="entry name" value="HATPase_C_sf"/>
</dbReference>
<dbReference type="PANTHER" id="PTHR43047:SF63">
    <property type="entry name" value="HISTIDINE KINASE"/>
    <property type="match status" value="1"/>
</dbReference>
<keyword evidence="7" id="KW-0472">Membrane</keyword>
<dbReference type="InterPro" id="IPR004358">
    <property type="entry name" value="Sig_transdc_His_kin-like_C"/>
</dbReference>
<evidence type="ECO:0000313" key="11">
    <source>
        <dbReference type="Proteomes" id="UP000030661"/>
    </source>
</evidence>
<evidence type="ECO:0000313" key="10">
    <source>
        <dbReference type="EMBL" id="GAK58137.1"/>
    </source>
</evidence>
<dbReference type="Pfam" id="PF05228">
    <property type="entry name" value="CHASE4"/>
    <property type="match status" value="1"/>
</dbReference>
<feature type="domain" description="Histidine kinase" evidence="8">
    <location>
        <begin position="367"/>
        <end position="594"/>
    </location>
</feature>
<feature type="transmembrane region" description="Helical" evidence="7">
    <location>
        <begin position="7"/>
        <end position="34"/>
    </location>
</feature>
<organism evidence="10">
    <name type="scientific">Vecturithrix granuli</name>
    <dbReference type="NCBI Taxonomy" id="1499967"/>
    <lineage>
        <taxon>Bacteria</taxon>
        <taxon>Candidatus Moduliflexota</taxon>
        <taxon>Candidatus Vecturitrichia</taxon>
        <taxon>Candidatus Vecturitrichales</taxon>
        <taxon>Candidatus Vecturitrichaceae</taxon>
        <taxon>Candidatus Vecturithrix</taxon>
    </lineage>
</organism>
<dbReference type="eggNOG" id="COG2205">
    <property type="taxonomic scope" value="Bacteria"/>
</dbReference>
<keyword evidence="6 10" id="KW-0418">Kinase</keyword>
<dbReference type="InterPro" id="IPR007892">
    <property type="entry name" value="CHASE4"/>
</dbReference>
<sequence>MNIRQKTLTIIGIAFVILLVVLTLISHLVILGGFTQLETEDVKVNVKRSLNELSNTLDWLNATAGDWAPWDDTYYFIQNHNEEYIQSNLSDATLTTLGINFMIFINLNGEIVYAKNVDFISGSAVPFPDDLIKRIASNRFLLTHSDTESSKAGLITLSSLPVYLISRPILKSDFSGPIQGTLLVGRYIDRTEIEQLSQKTHLQMSILPLQSSSLELADQEAYVALTEDPEQIIIQRRDSTTIAGYALQHDIFGKPAFIVKIELPRKIADHGRMTLVYYILSLLTTGLVSMILIRRLLDTIVLSPLTELSNKVREIGTHGDASQRLCIRKQDELGHLAHTINLMLEHLLETRKNLEVANRVKSDFLSIISHELRTPLVPIISNTELLLWEEEENNRVGHQKEYLQDILKYSQELHHLINDILDLSNLETGEMELSMSAVDLRRLLENSLNIVKEKARKHQISLSLNLQDLPTTMNADERKLKQVLYSLLSNAIKFTPDGGSVTLTAQMNPSNDKTRPVVEICVQDTGIGMEQAEIQRIFHPFEQLEHPLTRKYSGAGLGLTLAQKIIELHGGTIAAESGGKGKGSLFCIRLPIDR</sequence>
<dbReference type="AlphaFoldDB" id="A0A081C0N2"/>
<evidence type="ECO:0000259" key="8">
    <source>
        <dbReference type="PROSITE" id="PS50109"/>
    </source>
</evidence>
<dbReference type="SUPFAM" id="SSF47384">
    <property type="entry name" value="Homodimeric domain of signal transducing histidine kinase"/>
    <property type="match status" value="1"/>
</dbReference>
<dbReference type="GO" id="GO:0005886">
    <property type="term" value="C:plasma membrane"/>
    <property type="evidence" value="ECO:0007669"/>
    <property type="project" value="TreeGrafter"/>
</dbReference>
<comment type="subcellular location">
    <subcellularLocation>
        <location evidence="2">Membrane</location>
    </subcellularLocation>
</comment>
<evidence type="ECO:0000256" key="7">
    <source>
        <dbReference type="SAM" id="Phobius"/>
    </source>
</evidence>
<evidence type="ECO:0000259" key="9">
    <source>
        <dbReference type="PROSITE" id="PS50885"/>
    </source>
</evidence>
<dbReference type="EC" id="2.7.13.3" evidence="3"/>
<dbReference type="EMBL" id="DF820467">
    <property type="protein sequence ID" value="GAK58137.1"/>
    <property type="molecule type" value="Genomic_DNA"/>
</dbReference>
<dbReference type="Pfam" id="PF02518">
    <property type="entry name" value="HATPase_c"/>
    <property type="match status" value="1"/>
</dbReference>
<gene>
    <name evidence="10" type="ORF">U27_05110</name>
</gene>
<dbReference type="SMART" id="SM00387">
    <property type="entry name" value="HATPase_c"/>
    <property type="match status" value="1"/>
</dbReference>